<feature type="transmembrane region" description="Helical" evidence="1">
    <location>
        <begin position="6"/>
        <end position="25"/>
    </location>
</feature>
<dbReference type="Proteomes" id="UP000295536">
    <property type="component" value="Unassembled WGS sequence"/>
</dbReference>
<reference evidence="3 5" key="2">
    <citation type="submission" date="2019-07" db="EMBL/GenBank/DDBJ databases">
        <title>Tepidimonas ignava SPS-1037 draft genome.</title>
        <authorList>
            <person name="Da Costa M.S."/>
            <person name="Froufe H.J.C."/>
            <person name="Egas C."/>
            <person name="Albuquerque L."/>
        </authorList>
    </citation>
    <scope>NUCLEOTIDE SEQUENCE [LARGE SCALE GENOMIC DNA]</scope>
    <source>
        <strain evidence="3 5">SPS-1037</strain>
    </source>
</reference>
<sequence length="98" mass="10868">MLLWLNIAQLILYIGLLALAGQGALHVLAGAGRQRNLFYQLFQMVNRPWIALGRWLAPRALAPRTHPFVAFCLMAALYLAVTLAKIEHCLAIGVEACR</sequence>
<comment type="caution">
    <text evidence="2">The sequence shown here is derived from an EMBL/GenBank/DDBJ whole genome shotgun (WGS) entry which is preliminary data.</text>
</comment>
<evidence type="ECO:0000313" key="3">
    <source>
        <dbReference type="EMBL" id="TSE21106.1"/>
    </source>
</evidence>
<organism evidence="2 4">
    <name type="scientific">Tepidimonas ignava</name>
    <dbReference type="NCBI Taxonomy" id="114249"/>
    <lineage>
        <taxon>Bacteria</taxon>
        <taxon>Pseudomonadati</taxon>
        <taxon>Pseudomonadota</taxon>
        <taxon>Betaproteobacteria</taxon>
        <taxon>Burkholderiales</taxon>
        <taxon>Tepidimonas</taxon>
    </lineage>
</organism>
<keyword evidence="1" id="KW-1133">Transmembrane helix</keyword>
<proteinExistence type="predicted"/>
<dbReference type="RefSeq" id="WP_132963177.1">
    <property type="nucleotide sequence ID" value="NZ_DAIPFN010000014.1"/>
</dbReference>
<gene>
    <name evidence="2" type="ORF">EDC36_11343</name>
    <name evidence="3" type="ORF">Tigna_01743</name>
</gene>
<dbReference type="EMBL" id="VJNC01000011">
    <property type="protein sequence ID" value="TSE21106.1"/>
    <property type="molecule type" value="Genomic_DNA"/>
</dbReference>
<reference evidence="2 4" key="1">
    <citation type="submission" date="2019-03" db="EMBL/GenBank/DDBJ databases">
        <title>Genomic Encyclopedia of Type Strains, Phase IV (KMG-IV): sequencing the most valuable type-strain genomes for metagenomic binning, comparative biology and taxonomic classification.</title>
        <authorList>
            <person name="Goeker M."/>
        </authorList>
    </citation>
    <scope>NUCLEOTIDE SEQUENCE [LARGE SCALE GENOMIC DNA]</scope>
    <source>
        <strain evidence="2 4">DSM 12034</strain>
    </source>
</reference>
<protein>
    <recommendedName>
        <fullName evidence="6">YggT family protein</fullName>
    </recommendedName>
</protein>
<dbReference type="OrthoDB" id="8563484at2"/>
<keyword evidence="1" id="KW-0812">Transmembrane</keyword>
<evidence type="ECO:0000256" key="1">
    <source>
        <dbReference type="SAM" id="Phobius"/>
    </source>
</evidence>
<dbReference type="AlphaFoldDB" id="A0A4R3LF59"/>
<evidence type="ECO:0000313" key="2">
    <source>
        <dbReference type="EMBL" id="TCS96086.1"/>
    </source>
</evidence>
<evidence type="ECO:0000313" key="5">
    <source>
        <dbReference type="Proteomes" id="UP000315577"/>
    </source>
</evidence>
<dbReference type="EMBL" id="SMAH01000013">
    <property type="protein sequence ID" value="TCS96086.1"/>
    <property type="molecule type" value="Genomic_DNA"/>
</dbReference>
<evidence type="ECO:0008006" key="6">
    <source>
        <dbReference type="Google" id="ProtNLM"/>
    </source>
</evidence>
<evidence type="ECO:0000313" key="4">
    <source>
        <dbReference type="Proteomes" id="UP000295536"/>
    </source>
</evidence>
<accession>A0A4R3LF59</accession>
<name>A0A4R3LF59_9BURK</name>
<keyword evidence="5" id="KW-1185">Reference proteome</keyword>
<dbReference type="Proteomes" id="UP000315577">
    <property type="component" value="Unassembled WGS sequence"/>
</dbReference>
<keyword evidence="1" id="KW-0472">Membrane</keyword>